<evidence type="ECO:0000313" key="1">
    <source>
        <dbReference type="EMBL" id="PKY57367.1"/>
    </source>
</evidence>
<feature type="non-terminal residue" evidence="1">
    <location>
        <position position="101"/>
    </location>
</feature>
<sequence>MDVSDQTTTEEMPMPYVEDRTILSVTDYETMANKIMPDLGYEIEDFKYNTWHVTNWRNLEKRITGPEFEAGNWKCNNNQEAVSIYLDFVDPKGAPAGWHSC</sequence>
<dbReference type="VEuPathDB" id="FungiDB:FUN_004923"/>
<organism evidence="1 2">
    <name type="scientific">Rhizophagus irregularis</name>
    <dbReference type="NCBI Taxonomy" id="588596"/>
    <lineage>
        <taxon>Eukaryota</taxon>
        <taxon>Fungi</taxon>
        <taxon>Fungi incertae sedis</taxon>
        <taxon>Mucoromycota</taxon>
        <taxon>Glomeromycotina</taxon>
        <taxon>Glomeromycetes</taxon>
        <taxon>Glomerales</taxon>
        <taxon>Glomeraceae</taxon>
        <taxon>Rhizophagus</taxon>
    </lineage>
</organism>
<accession>A0A2I1HER2</accession>
<dbReference type="AlphaFoldDB" id="A0A2I1HER2"/>
<reference evidence="1 2" key="1">
    <citation type="submission" date="2015-10" db="EMBL/GenBank/DDBJ databases">
        <title>Genome analyses suggest a sexual origin of heterokaryosis in a supposedly ancient asexual fungus.</title>
        <authorList>
            <person name="Ropars J."/>
            <person name="Sedzielewska K."/>
            <person name="Noel J."/>
            <person name="Charron P."/>
            <person name="Farinelli L."/>
            <person name="Marton T."/>
            <person name="Kruger M."/>
            <person name="Pelin A."/>
            <person name="Brachmann A."/>
            <person name="Corradi N."/>
        </authorList>
    </citation>
    <scope>NUCLEOTIDE SEQUENCE [LARGE SCALE GENOMIC DNA]</scope>
    <source>
        <strain evidence="1 2">A4</strain>
    </source>
</reference>
<proteinExistence type="predicted"/>
<comment type="caution">
    <text evidence="1">The sequence shown here is derived from an EMBL/GenBank/DDBJ whole genome shotgun (WGS) entry which is preliminary data.</text>
</comment>
<dbReference type="EMBL" id="LLXI01002525">
    <property type="protein sequence ID" value="PKY57367.1"/>
    <property type="molecule type" value="Genomic_DNA"/>
</dbReference>
<keyword evidence="2" id="KW-1185">Reference proteome</keyword>
<dbReference type="VEuPathDB" id="FungiDB:RhiirFUN_007074"/>
<gene>
    <name evidence="1" type="ORF">RhiirA4_478376</name>
</gene>
<dbReference type="Proteomes" id="UP000234323">
    <property type="component" value="Unassembled WGS sequence"/>
</dbReference>
<protein>
    <submittedName>
        <fullName evidence="1">Uncharacterized protein</fullName>
    </submittedName>
</protein>
<dbReference type="Gene3D" id="2.60.210.10">
    <property type="entry name" value="Apoptosis, Tumor Necrosis Factor Receptor Associated Protein 2, Chain A"/>
    <property type="match status" value="1"/>
</dbReference>
<evidence type="ECO:0000313" key="2">
    <source>
        <dbReference type="Proteomes" id="UP000234323"/>
    </source>
</evidence>
<dbReference type="InterPro" id="IPR008974">
    <property type="entry name" value="TRAF-like"/>
</dbReference>
<name>A0A2I1HER2_9GLOM</name>